<evidence type="ECO:0000313" key="1">
    <source>
        <dbReference type="EMBL" id="MED6197259.1"/>
    </source>
</evidence>
<organism evidence="1 2">
    <name type="scientific">Stylosanthes scabra</name>
    <dbReference type="NCBI Taxonomy" id="79078"/>
    <lineage>
        <taxon>Eukaryota</taxon>
        <taxon>Viridiplantae</taxon>
        <taxon>Streptophyta</taxon>
        <taxon>Embryophyta</taxon>
        <taxon>Tracheophyta</taxon>
        <taxon>Spermatophyta</taxon>
        <taxon>Magnoliopsida</taxon>
        <taxon>eudicotyledons</taxon>
        <taxon>Gunneridae</taxon>
        <taxon>Pentapetalae</taxon>
        <taxon>rosids</taxon>
        <taxon>fabids</taxon>
        <taxon>Fabales</taxon>
        <taxon>Fabaceae</taxon>
        <taxon>Papilionoideae</taxon>
        <taxon>50 kb inversion clade</taxon>
        <taxon>dalbergioids sensu lato</taxon>
        <taxon>Dalbergieae</taxon>
        <taxon>Pterocarpus clade</taxon>
        <taxon>Stylosanthes</taxon>
    </lineage>
</organism>
<reference evidence="1 2" key="1">
    <citation type="journal article" date="2023" name="Plants (Basel)">
        <title>Bridging the Gap: Combining Genomics and Transcriptomics Approaches to Understand Stylosanthes scabra, an Orphan Legume from the Brazilian Caatinga.</title>
        <authorList>
            <person name="Ferreira-Neto J.R.C."/>
            <person name="da Silva M.D."/>
            <person name="Binneck E."/>
            <person name="de Melo N.F."/>
            <person name="da Silva R.H."/>
            <person name="de Melo A.L.T.M."/>
            <person name="Pandolfi V."/>
            <person name="Bustamante F.O."/>
            <person name="Brasileiro-Vidal A.C."/>
            <person name="Benko-Iseppon A.M."/>
        </authorList>
    </citation>
    <scope>NUCLEOTIDE SEQUENCE [LARGE SCALE GENOMIC DNA]</scope>
    <source>
        <tissue evidence="1">Leaves</tissue>
    </source>
</reference>
<gene>
    <name evidence="1" type="ORF">PIB30_055059</name>
</gene>
<keyword evidence="2" id="KW-1185">Reference proteome</keyword>
<dbReference type="Proteomes" id="UP001341840">
    <property type="component" value="Unassembled WGS sequence"/>
</dbReference>
<sequence length="191" mass="22171">MSHIEPNYVLPSVFMSLFPSSAGFVVCIEDINVDGEKESQSIPYFSEHLHRTCLKYSTYGKALYVLYLIVQRILNKRHAHSAEFLESFLLIEQDSRMDLFEEGENDICSGGHFHHFRNKGQNGNLVMFNDQNTRRLILCRFWTSRRPGVCIKRKCIDLEHKEHGFNEVIWSASNHKKRAKLIGFSSDSEIT</sequence>
<dbReference type="EMBL" id="JASCZI010211874">
    <property type="protein sequence ID" value="MED6197259.1"/>
    <property type="molecule type" value="Genomic_DNA"/>
</dbReference>
<comment type="caution">
    <text evidence="1">The sequence shown here is derived from an EMBL/GenBank/DDBJ whole genome shotgun (WGS) entry which is preliminary data.</text>
</comment>
<accession>A0ABU6XJK4</accession>
<name>A0ABU6XJK4_9FABA</name>
<protein>
    <submittedName>
        <fullName evidence="1">Uncharacterized protein</fullName>
    </submittedName>
</protein>
<evidence type="ECO:0000313" key="2">
    <source>
        <dbReference type="Proteomes" id="UP001341840"/>
    </source>
</evidence>
<proteinExistence type="predicted"/>